<dbReference type="PANTHER" id="PTHR43821:SF1">
    <property type="entry name" value="NAD(P)H NITROREDUCTASE YDJA-RELATED"/>
    <property type="match status" value="1"/>
</dbReference>
<dbReference type="GO" id="GO:0016491">
    <property type="term" value="F:oxidoreductase activity"/>
    <property type="evidence" value="ECO:0007669"/>
    <property type="project" value="InterPro"/>
</dbReference>
<feature type="domain" description="Nitroreductase" evidence="2">
    <location>
        <begin position="8"/>
        <end position="169"/>
    </location>
</feature>
<evidence type="ECO:0000313" key="4">
    <source>
        <dbReference type="EMBL" id="TDP87838.1"/>
    </source>
</evidence>
<evidence type="ECO:0000256" key="1">
    <source>
        <dbReference type="SAM" id="MobiDB-lite"/>
    </source>
</evidence>
<evidence type="ECO:0000313" key="6">
    <source>
        <dbReference type="Proteomes" id="UP000295176"/>
    </source>
</evidence>
<dbReference type="EMBL" id="SNXX01000038">
    <property type="protein sequence ID" value="TDP87838.1"/>
    <property type="molecule type" value="Genomic_DNA"/>
</dbReference>
<name>A0A2T5RFZ1_9FIRM</name>
<dbReference type="PANTHER" id="PTHR43821">
    <property type="entry name" value="NAD(P)H NITROREDUCTASE YDJA-RELATED"/>
    <property type="match status" value="1"/>
</dbReference>
<dbReference type="Proteomes" id="UP000244089">
    <property type="component" value="Unassembled WGS sequence"/>
</dbReference>
<proteinExistence type="predicted"/>
<dbReference type="SUPFAM" id="SSF55469">
    <property type="entry name" value="FMN-dependent nitroreductase-like"/>
    <property type="match status" value="1"/>
</dbReference>
<evidence type="ECO:0000313" key="3">
    <source>
        <dbReference type="EMBL" id="PTV93272.1"/>
    </source>
</evidence>
<comment type="caution">
    <text evidence="3">The sequence shown here is derived from an EMBL/GenBank/DDBJ whole genome shotgun (WGS) entry which is preliminary data.</text>
</comment>
<dbReference type="Proteomes" id="UP000295176">
    <property type="component" value="Unassembled WGS sequence"/>
</dbReference>
<dbReference type="Gene3D" id="3.40.109.10">
    <property type="entry name" value="NADH Oxidase"/>
    <property type="match status" value="1"/>
</dbReference>
<dbReference type="InterPro" id="IPR000415">
    <property type="entry name" value="Nitroreductase-like"/>
</dbReference>
<feature type="region of interest" description="Disordered" evidence="1">
    <location>
        <begin position="173"/>
        <end position="192"/>
    </location>
</feature>
<dbReference type="OrthoDB" id="9812105at2"/>
<gene>
    <name evidence="4" type="ORF">C7957_13818</name>
    <name evidence="3" type="ORF">C8C76_14517</name>
</gene>
<dbReference type="InterPro" id="IPR052530">
    <property type="entry name" value="NAD(P)H_nitroreductase"/>
</dbReference>
<evidence type="ECO:0000259" key="2">
    <source>
        <dbReference type="Pfam" id="PF00881"/>
    </source>
</evidence>
<protein>
    <submittedName>
        <fullName evidence="3">Nitroreductase</fullName>
    </submittedName>
</protein>
<evidence type="ECO:0000313" key="5">
    <source>
        <dbReference type="Proteomes" id="UP000244089"/>
    </source>
</evidence>
<feature type="compositionally biased region" description="Basic and acidic residues" evidence="1">
    <location>
        <begin position="175"/>
        <end position="192"/>
    </location>
</feature>
<organism evidence="3 5">
    <name type="scientific">Halanaerobium saccharolyticum</name>
    <dbReference type="NCBI Taxonomy" id="43595"/>
    <lineage>
        <taxon>Bacteria</taxon>
        <taxon>Bacillati</taxon>
        <taxon>Bacillota</taxon>
        <taxon>Clostridia</taxon>
        <taxon>Halanaerobiales</taxon>
        <taxon>Halanaerobiaceae</taxon>
        <taxon>Halanaerobium</taxon>
    </lineage>
</organism>
<dbReference type="Pfam" id="PF00881">
    <property type="entry name" value="Nitroreductase"/>
    <property type="match status" value="1"/>
</dbReference>
<dbReference type="InterPro" id="IPR029479">
    <property type="entry name" value="Nitroreductase"/>
</dbReference>
<dbReference type="EMBL" id="QAXS01000045">
    <property type="protein sequence ID" value="PTV93272.1"/>
    <property type="molecule type" value="Genomic_DNA"/>
</dbReference>
<accession>A0A2T5RFZ1</accession>
<reference evidence="3 5" key="1">
    <citation type="submission" date="2018-04" db="EMBL/GenBank/DDBJ databases">
        <title>Subsurface microbial communities from deep shales in Ohio and West Virginia, USA.</title>
        <authorList>
            <person name="Wrighton K."/>
        </authorList>
    </citation>
    <scope>NUCLEOTIDE SEQUENCE [LARGE SCALE GENOMIC DNA]</scope>
    <source>
        <strain evidence="4 6">MSL 7</strain>
        <strain evidence="3 5">WC1</strain>
    </source>
</reference>
<sequence>MSELFEVVKNRRSIRNYKSEIPAKEKIEKVIEGANCAPSDGNSQPWQFYVARGEIVDGICNEFYNHAKEHIPNASYIPEEKKQPMLEYAKDFGGAPVHIIISYETEDDPIKDEEALMGASAAVQNLMLTAADQGLGTVWIAGHVAHSERVKRLLNLSESEKIAGIIPIGIPDMDPPLKERQNPKDKTEWLGF</sequence>
<dbReference type="RefSeq" id="WP_108142485.1">
    <property type="nucleotide sequence ID" value="NZ_QAXS01000045.1"/>
</dbReference>
<dbReference type="AlphaFoldDB" id="A0A2T5RFZ1"/>